<dbReference type="EMBL" id="JH711583">
    <property type="protein sequence ID" value="EIW77771.1"/>
    <property type="molecule type" value="Genomic_DNA"/>
</dbReference>
<accession>A0A5M3MGN3</accession>
<proteinExistence type="predicted"/>
<comment type="caution">
    <text evidence="1">The sequence shown here is derived from an EMBL/GenBank/DDBJ whole genome shotgun (WGS) entry which is preliminary data.</text>
</comment>
<name>A0A5M3MGN3_CONPW</name>
<dbReference type="GeneID" id="19203670"/>
<dbReference type="Proteomes" id="UP000053558">
    <property type="component" value="Unassembled WGS sequence"/>
</dbReference>
<evidence type="ECO:0000313" key="2">
    <source>
        <dbReference type="Proteomes" id="UP000053558"/>
    </source>
</evidence>
<organism evidence="1 2">
    <name type="scientific">Coniophora puteana (strain RWD-64-598)</name>
    <name type="common">Brown rot fungus</name>
    <dbReference type="NCBI Taxonomy" id="741705"/>
    <lineage>
        <taxon>Eukaryota</taxon>
        <taxon>Fungi</taxon>
        <taxon>Dikarya</taxon>
        <taxon>Basidiomycota</taxon>
        <taxon>Agaricomycotina</taxon>
        <taxon>Agaricomycetes</taxon>
        <taxon>Agaricomycetidae</taxon>
        <taxon>Boletales</taxon>
        <taxon>Coniophorineae</taxon>
        <taxon>Coniophoraceae</taxon>
        <taxon>Coniophora</taxon>
    </lineage>
</organism>
<reference evidence="2" key="1">
    <citation type="journal article" date="2012" name="Science">
        <title>The Paleozoic origin of enzymatic lignin decomposition reconstructed from 31 fungal genomes.</title>
        <authorList>
            <person name="Floudas D."/>
            <person name="Binder M."/>
            <person name="Riley R."/>
            <person name="Barry K."/>
            <person name="Blanchette R.A."/>
            <person name="Henrissat B."/>
            <person name="Martinez A.T."/>
            <person name="Otillar R."/>
            <person name="Spatafora J.W."/>
            <person name="Yadav J.S."/>
            <person name="Aerts A."/>
            <person name="Benoit I."/>
            <person name="Boyd A."/>
            <person name="Carlson A."/>
            <person name="Copeland A."/>
            <person name="Coutinho P.M."/>
            <person name="de Vries R.P."/>
            <person name="Ferreira P."/>
            <person name="Findley K."/>
            <person name="Foster B."/>
            <person name="Gaskell J."/>
            <person name="Glotzer D."/>
            <person name="Gorecki P."/>
            <person name="Heitman J."/>
            <person name="Hesse C."/>
            <person name="Hori C."/>
            <person name="Igarashi K."/>
            <person name="Jurgens J.A."/>
            <person name="Kallen N."/>
            <person name="Kersten P."/>
            <person name="Kohler A."/>
            <person name="Kuees U."/>
            <person name="Kumar T.K.A."/>
            <person name="Kuo A."/>
            <person name="LaButti K."/>
            <person name="Larrondo L.F."/>
            <person name="Lindquist E."/>
            <person name="Ling A."/>
            <person name="Lombard V."/>
            <person name="Lucas S."/>
            <person name="Lundell T."/>
            <person name="Martin R."/>
            <person name="McLaughlin D.J."/>
            <person name="Morgenstern I."/>
            <person name="Morin E."/>
            <person name="Murat C."/>
            <person name="Nagy L.G."/>
            <person name="Nolan M."/>
            <person name="Ohm R.A."/>
            <person name="Patyshakuliyeva A."/>
            <person name="Rokas A."/>
            <person name="Ruiz-Duenas F.J."/>
            <person name="Sabat G."/>
            <person name="Salamov A."/>
            <person name="Samejima M."/>
            <person name="Schmutz J."/>
            <person name="Slot J.C."/>
            <person name="St John F."/>
            <person name="Stenlid J."/>
            <person name="Sun H."/>
            <person name="Sun S."/>
            <person name="Syed K."/>
            <person name="Tsang A."/>
            <person name="Wiebenga A."/>
            <person name="Young D."/>
            <person name="Pisabarro A."/>
            <person name="Eastwood D.C."/>
            <person name="Martin F."/>
            <person name="Cullen D."/>
            <person name="Grigoriev I.V."/>
            <person name="Hibbett D.S."/>
        </authorList>
    </citation>
    <scope>NUCLEOTIDE SEQUENCE [LARGE SCALE GENOMIC DNA]</scope>
    <source>
        <strain evidence="2">RWD-64-598 SS2</strain>
    </source>
</reference>
<keyword evidence="2" id="KW-1185">Reference proteome</keyword>
<gene>
    <name evidence="1" type="ORF">CONPUDRAFT_156957</name>
</gene>
<dbReference type="RefSeq" id="XP_007772123.1">
    <property type="nucleotide sequence ID" value="XM_007773933.1"/>
</dbReference>
<evidence type="ECO:0000313" key="1">
    <source>
        <dbReference type="EMBL" id="EIW77771.1"/>
    </source>
</evidence>
<protein>
    <submittedName>
        <fullName evidence="1">Uncharacterized protein</fullName>
    </submittedName>
</protein>
<dbReference type="KEGG" id="cput:CONPUDRAFT_156957"/>
<sequence length="192" mass="21103">MADRDAEVLLAKSSSPSLCTLATFSRRLLEAVDDAGHISSLKVRHAINKPVATAPACGLDLVYFSVIAAYDLVAIANEKEEGCDDVEWPQNTVTRLRKELKGHLQGDDRCVVAGVVFNPARGIGQLRVEYHASADDGAEEQLQESPREYRPLQGAMGGTAKYEEIVGQFIVEYEKAINKMEAELEPNRSRRS</sequence>
<dbReference type="AlphaFoldDB" id="A0A5M3MGN3"/>